<name>A0A7C8RJD6_ORBOL</name>
<evidence type="ECO:0000313" key="3">
    <source>
        <dbReference type="Proteomes" id="UP000474640"/>
    </source>
</evidence>
<reference evidence="2 3" key="1">
    <citation type="submission" date="2020-01" db="EMBL/GenBank/DDBJ databases">
        <authorList>
            <person name="Palmer J.M."/>
        </authorList>
    </citation>
    <scope>NUCLEOTIDE SEQUENCE [LARGE SCALE GENOMIC DNA]</scope>
    <source>
        <strain evidence="2 3">TWF970</strain>
    </source>
</reference>
<feature type="region of interest" description="Disordered" evidence="1">
    <location>
        <begin position="28"/>
        <end position="52"/>
    </location>
</feature>
<dbReference type="AlphaFoldDB" id="A0A7C8RJD6"/>
<accession>A0A7C8RJD6</accession>
<comment type="caution">
    <text evidence="2">The sequence shown here is derived from an EMBL/GenBank/DDBJ whole genome shotgun (WGS) entry which is preliminary data.</text>
</comment>
<gene>
    <name evidence="2" type="ORF">TWF970_003619</name>
</gene>
<organism evidence="2 3">
    <name type="scientific">Orbilia oligospora</name>
    <name type="common">Nematode-trapping fungus</name>
    <name type="synonym">Arthrobotrys oligospora</name>
    <dbReference type="NCBI Taxonomy" id="2813651"/>
    <lineage>
        <taxon>Eukaryota</taxon>
        <taxon>Fungi</taxon>
        <taxon>Dikarya</taxon>
        <taxon>Ascomycota</taxon>
        <taxon>Pezizomycotina</taxon>
        <taxon>Orbiliomycetes</taxon>
        <taxon>Orbiliales</taxon>
        <taxon>Orbiliaceae</taxon>
        <taxon>Orbilia</taxon>
    </lineage>
</organism>
<dbReference type="EMBL" id="JAABOJ010000002">
    <property type="protein sequence ID" value="KAF3289875.1"/>
    <property type="molecule type" value="Genomic_DNA"/>
</dbReference>
<evidence type="ECO:0000256" key="1">
    <source>
        <dbReference type="SAM" id="MobiDB-lite"/>
    </source>
</evidence>
<evidence type="ECO:0000313" key="2">
    <source>
        <dbReference type="EMBL" id="KAF3289875.1"/>
    </source>
</evidence>
<proteinExistence type="predicted"/>
<sequence length="99" mass="10878">MQNPLSSSQQERETFRLGQLQLGSYFGSSTLEPGTSHSKRAAGVLSGRRSRMRDKRDSAGVGLAWLIWSGFGFDGRGTRKFVQLATAAVWFSTFACLCL</sequence>
<dbReference type="Proteomes" id="UP000474640">
    <property type="component" value="Unassembled WGS sequence"/>
</dbReference>
<protein>
    <submittedName>
        <fullName evidence="2">Uncharacterized protein</fullName>
    </submittedName>
</protein>